<gene>
    <name evidence="15" type="ORF">BV898_18953</name>
</gene>
<evidence type="ECO:0000256" key="2">
    <source>
        <dbReference type="ARBA" id="ARBA00004479"/>
    </source>
</evidence>
<dbReference type="Gene3D" id="1.10.510.10">
    <property type="entry name" value="Transferase(Phosphotransferase) domain 1"/>
    <property type="match status" value="1"/>
</dbReference>
<dbReference type="Gene3D" id="3.30.70.1230">
    <property type="entry name" value="Nucleotide cyclase"/>
    <property type="match status" value="1"/>
</dbReference>
<dbReference type="GO" id="GO:0004672">
    <property type="term" value="F:protein kinase activity"/>
    <property type="evidence" value="ECO:0007669"/>
    <property type="project" value="InterPro"/>
</dbReference>
<dbReference type="GO" id="GO:0005524">
    <property type="term" value="F:ATP binding"/>
    <property type="evidence" value="ECO:0007669"/>
    <property type="project" value="InterPro"/>
</dbReference>
<evidence type="ECO:0000313" key="16">
    <source>
        <dbReference type="Proteomes" id="UP000192578"/>
    </source>
</evidence>
<reference evidence="16" key="1">
    <citation type="submission" date="2017-01" db="EMBL/GenBank/DDBJ databases">
        <title>Comparative genomics of anhydrobiosis in the tardigrade Hypsibius dujardini.</title>
        <authorList>
            <person name="Yoshida Y."/>
            <person name="Koutsovoulos G."/>
            <person name="Laetsch D."/>
            <person name="Stevens L."/>
            <person name="Kumar S."/>
            <person name="Horikawa D."/>
            <person name="Ishino K."/>
            <person name="Komine S."/>
            <person name="Tomita M."/>
            <person name="Blaxter M."/>
            <person name="Arakawa K."/>
        </authorList>
    </citation>
    <scope>NUCLEOTIDE SEQUENCE [LARGE SCALE GENOMIC DNA]</scope>
    <source>
        <strain evidence="16">Z151</strain>
    </source>
</reference>
<dbReference type="GO" id="GO:0004016">
    <property type="term" value="F:adenylate cyclase activity"/>
    <property type="evidence" value="ECO:0007669"/>
    <property type="project" value="TreeGrafter"/>
</dbReference>
<dbReference type="CDD" id="cd07302">
    <property type="entry name" value="CHD"/>
    <property type="match status" value="1"/>
</dbReference>
<organism evidence="15 16">
    <name type="scientific">Hypsibius exemplaris</name>
    <name type="common">Freshwater tardigrade</name>
    <dbReference type="NCBI Taxonomy" id="2072580"/>
    <lineage>
        <taxon>Eukaryota</taxon>
        <taxon>Metazoa</taxon>
        <taxon>Ecdysozoa</taxon>
        <taxon>Tardigrada</taxon>
        <taxon>Eutardigrada</taxon>
        <taxon>Parachela</taxon>
        <taxon>Hypsibioidea</taxon>
        <taxon>Hypsibiidae</taxon>
        <taxon>Hypsibius</taxon>
    </lineage>
</organism>
<evidence type="ECO:0000256" key="3">
    <source>
        <dbReference type="ARBA" id="ARBA00012202"/>
    </source>
</evidence>
<keyword evidence="10 12" id="KW-0141">cGMP biosynthesis</keyword>
<evidence type="ECO:0000256" key="6">
    <source>
        <dbReference type="ARBA" id="ARBA00022989"/>
    </source>
</evidence>
<keyword evidence="8" id="KW-0325">Glycoprotein</keyword>
<dbReference type="PROSITE" id="PS50125">
    <property type="entry name" value="GUANYLATE_CYCLASE_2"/>
    <property type="match status" value="1"/>
</dbReference>
<evidence type="ECO:0000256" key="9">
    <source>
        <dbReference type="ARBA" id="ARBA00023239"/>
    </source>
</evidence>
<comment type="similarity">
    <text evidence="11">Belongs to the adenylyl cyclase class-4/guanylyl cyclase family.</text>
</comment>
<dbReference type="Pfam" id="PF07714">
    <property type="entry name" value="PK_Tyr_Ser-Thr"/>
    <property type="match status" value="1"/>
</dbReference>
<dbReference type="Proteomes" id="UP000192578">
    <property type="component" value="Unassembled WGS sequence"/>
</dbReference>
<dbReference type="InterPro" id="IPR000719">
    <property type="entry name" value="Prot_kinase_dom"/>
</dbReference>
<proteinExistence type="inferred from homology"/>
<dbReference type="InterPro" id="IPR029787">
    <property type="entry name" value="Nucleotide_cyclase"/>
</dbReference>
<dbReference type="SUPFAM" id="SSF53822">
    <property type="entry name" value="Periplasmic binding protein-like I"/>
    <property type="match status" value="1"/>
</dbReference>
<keyword evidence="9 11" id="KW-0456">Lyase</keyword>
<dbReference type="Pfam" id="PF00211">
    <property type="entry name" value="Guanylate_cyc"/>
    <property type="match status" value="1"/>
</dbReference>
<dbReference type="InterPro" id="IPR050401">
    <property type="entry name" value="Cyclic_nucleotide_synthase"/>
</dbReference>
<dbReference type="Gene3D" id="6.10.250.780">
    <property type="match status" value="1"/>
</dbReference>
<evidence type="ECO:0000256" key="4">
    <source>
        <dbReference type="ARBA" id="ARBA00022692"/>
    </source>
</evidence>
<dbReference type="AlphaFoldDB" id="A0A9X6NKL0"/>
<keyword evidence="15" id="KW-0675">Receptor</keyword>
<evidence type="ECO:0000256" key="10">
    <source>
        <dbReference type="ARBA" id="ARBA00023293"/>
    </source>
</evidence>
<feature type="domain" description="Guanylate cyclase" evidence="14">
    <location>
        <begin position="804"/>
        <end position="934"/>
    </location>
</feature>
<keyword evidence="6" id="KW-1133">Transmembrane helix</keyword>
<evidence type="ECO:0000256" key="1">
    <source>
        <dbReference type="ARBA" id="ARBA00001436"/>
    </source>
</evidence>
<evidence type="ECO:0000256" key="5">
    <source>
        <dbReference type="ARBA" id="ARBA00022741"/>
    </source>
</evidence>
<dbReference type="FunFam" id="3.30.70.1230:FF:000030">
    <property type="entry name" value="Si:ch211-215j19.12"/>
    <property type="match status" value="1"/>
</dbReference>
<name>A0A9X6NKL0_HYPEX</name>
<dbReference type="GO" id="GO:0004383">
    <property type="term" value="F:guanylate cyclase activity"/>
    <property type="evidence" value="ECO:0007669"/>
    <property type="project" value="UniProtKB-EC"/>
</dbReference>
<evidence type="ECO:0000256" key="7">
    <source>
        <dbReference type="ARBA" id="ARBA00023136"/>
    </source>
</evidence>
<dbReference type="GO" id="GO:0007168">
    <property type="term" value="P:receptor guanylyl cyclase signaling pathway"/>
    <property type="evidence" value="ECO:0007669"/>
    <property type="project" value="TreeGrafter"/>
</dbReference>
<dbReference type="InterPro" id="IPR018297">
    <property type="entry name" value="A/G_cyclase_CS"/>
</dbReference>
<protein>
    <recommendedName>
        <fullName evidence="3 12">Guanylate cyclase</fullName>
        <ecNumber evidence="3 12">4.6.1.2</ecNumber>
    </recommendedName>
</protein>
<keyword evidence="5" id="KW-0547">Nucleotide-binding</keyword>
<feature type="domain" description="Protein kinase" evidence="13">
    <location>
        <begin position="490"/>
        <end position="800"/>
    </location>
</feature>
<comment type="catalytic activity">
    <reaction evidence="1 12">
        <text>GTP = 3',5'-cyclic GMP + diphosphate</text>
        <dbReference type="Rhea" id="RHEA:13665"/>
        <dbReference type="ChEBI" id="CHEBI:33019"/>
        <dbReference type="ChEBI" id="CHEBI:37565"/>
        <dbReference type="ChEBI" id="CHEBI:57746"/>
        <dbReference type="EC" id="4.6.1.2"/>
    </reaction>
</comment>
<dbReference type="OrthoDB" id="1890790at2759"/>
<dbReference type="SUPFAM" id="SSF56112">
    <property type="entry name" value="Protein kinase-like (PK-like)"/>
    <property type="match status" value="1"/>
</dbReference>
<dbReference type="EMBL" id="MTYJ01000422">
    <property type="protein sequence ID" value="OWA54553.1"/>
    <property type="molecule type" value="Genomic_DNA"/>
</dbReference>
<evidence type="ECO:0000259" key="14">
    <source>
        <dbReference type="PROSITE" id="PS50125"/>
    </source>
</evidence>
<evidence type="ECO:0000259" key="13">
    <source>
        <dbReference type="PROSITE" id="PS50011"/>
    </source>
</evidence>
<dbReference type="PANTHER" id="PTHR11920:SF501">
    <property type="entry name" value="GUANYLATE CYCLASE 32E"/>
    <property type="match status" value="1"/>
</dbReference>
<keyword evidence="4" id="KW-0812">Transmembrane</keyword>
<dbReference type="PANTHER" id="PTHR11920">
    <property type="entry name" value="GUANYLYL CYCLASE"/>
    <property type="match status" value="1"/>
</dbReference>
<accession>A0A9X6NKL0</accession>
<dbReference type="PROSITE" id="PS50011">
    <property type="entry name" value="PROTEIN_KINASE_DOM"/>
    <property type="match status" value="1"/>
</dbReference>
<comment type="subcellular location">
    <subcellularLocation>
        <location evidence="2">Membrane</location>
        <topology evidence="2">Single-pass type I membrane protein</topology>
    </subcellularLocation>
</comment>
<dbReference type="SMART" id="SM00044">
    <property type="entry name" value="CYCc"/>
    <property type="match status" value="1"/>
</dbReference>
<evidence type="ECO:0000256" key="11">
    <source>
        <dbReference type="RuleBase" id="RU000405"/>
    </source>
</evidence>
<dbReference type="PROSITE" id="PS00452">
    <property type="entry name" value="GUANYLATE_CYCLASE_1"/>
    <property type="match status" value="1"/>
</dbReference>
<dbReference type="InterPro" id="IPR011009">
    <property type="entry name" value="Kinase-like_dom_sf"/>
</dbReference>
<keyword evidence="7" id="KW-0472">Membrane</keyword>
<comment type="caution">
    <text evidence="15">The sequence shown here is derived from an EMBL/GenBank/DDBJ whole genome shotgun (WGS) entry which is preliminary data.</text>
</comment>
<dbReference type="GO" id="GO:0035556">
    <property type="term" value="P:intracellular signal transduction"/>
    <property type="evidence" value="ECO:0007669"/>
    <property type="project" value="InterPro"/>
</dbReference>
<dbReference type="GO" id="GO:0005886">
    <property type="term" value="C:plasma membrane"/>
    <property type="evidence" value="ECO:0007669"/>
    <property type="project" value="TreeGrafter"/>
</dbReference>
<dbReference type="InterPro" id="IPR028082">
    <property type="entry name" value="Peripla_BP_I"/>
</dbReference>
<dbReference type="GO" id="GO:0001653">
    <property type="term" value="F:peptide receptor activity"/>
    <property type="evidence" value="ECO:0007669"/>
    <property type="project" value="TreeGrafter"/>
</dbReference>
<dbReference type="SUPFAM" id="SSF55073">
    <property type="entry name" value="Nucleotide cyclase"/>
    <property type="match status" value="1"/>
</dbReference>
<keyword evidence="16" id="KW-1185">Reference proteome</keyword>
<evidence type="ECO:0000313" key="15">
    <source>
        <dbReference type="EMBL" id="OWA54553.1"/>
    </source>
</evidence>
<sequence>MWENSRLVQAILLSSVIWVLAAGYSVNFYYLYPISAKAGGESNVRTAEGGPEPPLRPALDVVEKRLRDAFPFLANNFSLVSAPYGNDSVTCGEDIGWILANFFRSYFAQQELYPSEYAELFVAVVINLCGQELLLPAASFGRELKTILLLHGDDASLSNKTLYPTTLNLNTSPFSSYFRALQSLASRYNWTQIACICPSKIPLDGSAVFPSSLCSQLGQIIASIGTVTFSMTRLLLDNGLANVESLLNDPILSETASRQGLTNGDHIFVTTQANDAWKSFDWRIDNPENCSLPTDTNIWSSLLLISEIGVDTARPQVKAFLEEVDQRSVQAYNLTRRPEQTDTMESLRYIDSYFLMAQVLNRSWNVIHKLNARSTIQRVMNQSYQLLAGDVYVDTTGSLVQRVPVFRYSSSSRSWEIVIWCYPSNMSVDWGPSLNREWFGVPDLPSDIPSCGLRNENCILLEHPELKYAPPVAVVTLLLILALLARSYIAHRYRYLFLDSWTTVQLLSHLDGHTGRGSEEPQQWDVLFEGKHASAKILFSRMSFSKDFATQAANNVTFGLKMLTIHDAKHHNVAIFHGVTFQRPSAHMRSFFVSEHCPRGNLSDIIRSNSLLTDVQFRLSFIRDVIEGLNFVHQSAVHFHGNFSIATCVVDNHFTVKISEAGYTQLEDLLKRRSSQKYSITAAVTPKEFQADDVKNADFQNPLRTLQELSNSCQDVSEHRPTTAVLLQSIGQLTNQNNTIVERLMQKVTRHADQLQHVVAERTHALTEETHKVDALLREMLPQSIIKKLRNQEPIAAELFDSATVLFSDIPTFASFARDYPPLILVEFLNALYTAFDETLARFDAYKVETINDSYLVTSGIPNRNGHRHACEVCAVALQLRRVAWSVRIASVPELRVKLRIGINTGPVATGVVGTKMPRYCLFGDAINTGSRMESHGEPDMIHVSPSTVSVVKEHNAGELIFEERGLIEIKGKGKILTYWLLAHGSTSARY</sequence>
<dbReference type="InterPro" id="IPR001054">
    <property type="entry name" value="A/G_cyclase"/>
</dbReference>
<dbReference type="EC" id="4.6.1.2" evidence="3 12"/>
<evidence type="ECO:0000256" key="12">
    <source>
        <dbReference type="RuleBase" id="RU003431"/>
    </source>
</evidence>
<evidence type="ECO:0000256" key="8">
    <source>
        <dbReference type="ARBA" id="ARBA00023180"/>
    </source>
</evidence>
<dbReference type="InterPro" id="IPR001245">
    <property type="entry name" value="Ser-Thr/Tyr_kinase_cat_dom"/>
</dbReference>